<dbReference type="RefSeq" id="WP_013809702.1">
    <property type="nucleotide sequence ID" value="NC_015565.1"/>
</dbReference>
<dbReference type="CDD" id="cd03412">
    <property type="entry name" value="CbiK_N"/>
    <property type="match status" value="1"/>
</dbReference>
<gene>
    <name evidence="3" type="ordered locus">Desca_0570</name>
</gene>
<dbReference type="KEGG" id="dca:Desca_0570"/>
<evidence type="ECO:0000313" key="3">
    <source>
        <dbReference type="EMBL" id="AEF93460.1"/>
    </source>
</evidence>
<dbReference type="STRING" id="868595.Desca_0570"/>
<keyword evidence="3" id="KW-0456">Lyase</keyword>
<dbReference type="EC" id="4.99.1.3" evidence="3"/>
<keyword evidence="2" id="KW-0170">Cobalt</keyword>
<reference evidence="3" key="1">
    <citation type="submission" date="2011-05" db="EMBL/GenBank/DDBJ databases">
        <title>Complete sequence of Desulfotomaculum carboxydivorans CO-1-SRB.</title>
        <authorList>
            <consortium name="US DOE Joint Genome Institute"/>
            <person name="Lucas S."/>
            <person name="Han J."/>
            <person name="Lapidus A."/>
            <person name="Cheng J.-F."/>
            <person name="Goodwin L."/>
            <person name="Pitluck S."/>
            <person name="Peters L."/>
            <person name="Mikhailova N."/>
            <person name="Lu M."/>
            <person name="Han C."/>
            <person name="Tapia R."/>
            <person name="Land M."/>
            <person name="Hauser L."/>
            <person name="Kyrpides N."/>
            <person name="Ivanova N."/>
            <person name="Pagani I."/>
            <person name="Stams A."/>
            <person name="Plugge C."/>
            <person name="Muyzer G."/>
            <person name="Kuever J."/>
            <person name="Parshina S."/>
            <person name="Ivanova A."/>
            <person name="Nazina T."/>
            <person name="Woyke T."/>
        </authorList>
    </citation>
    <scope>NUCLEOTIDE SEQUENCE [LARGE SCALE GENOMIC DNA]</scope>
    <source>
        <strain evidence="3">CO-1-SRB</strain>
    </source>
</reference>
<feature type="binding site" evidence="2">
    <location>
        <position position="193"/>
    </location>
    <ligand>
        <name>Co(2+)</name>
        <dbReference type="ChEBI" id="CHEBI:48828"/>
    </ligand>
</feature>
<proteinExistence type="predicted"/>
<dbReference type="HOGENOM" id="CLU_036584_1_1_9"/>
<dbReference type="Pfam" id="PF06180">
    <property type="entry name" value="CbiK"/>
    <property type="match status" value="1"/>
</dbReference>
<dbReference type="GO" id="GO:0019251">
    <property type="term" value="P:anaerobic cobalamin biosynthetic process"/>
    <property type="evidence" value="ECO:0007669"/>
    <property type="project" value="InterPro"/>
</dbReference>
<dbReference type="Gene3D" id="3.40.50.1400">
    <property type="match status" value="2"/>
</dbReference>
<dbReference type="eggNOG" id="COG4822">
    <property type="taxonomic scope" value="Bacteria"/>
</dbReference>
<feature type="active site" description="Proton acceptor" evidence="1">
    <location>
        <position position="163"/>
    </location>
</feature>
<dbReference type="AlphaFoldDB" id="F6B7T8"/>
<dbReference type="EMBL" id="CP002736">
    <property type="protein sequence ID" value="AEF93460.1"/>
    <property type="molecule type" value="Genomic_DNA"/>
</dbReference>
<evidence type="ECO:0000256" key="1">
    <source>
        <dbReference type="PIRSR" id="PIRSR033579-1"/>
    </source>
</evidence>
<organism evidence="3 4">
    <name type="scientific">Desulfotomaculum nigrificans (strain DSM 14880 / VKM B-2319 / CO-1-SRB)</name>
    <name type="common">Desulfotomaculum carboxydivorans</name>
    <dbReference type="NCBI Taxonomy" id="868595"/>
    <lineage>
        <taxon>Bacteria</taxon>
        <taxon>Bacillati</taxon>
        <taxon>Bacillota</taxon>
        <taxon>Clostridia</taxon>
        <taxon>Eubacteriales</taxon>
        <taxon>Desulfotomaculaceae</taxon>
        <taxon>Desulfotomaculum</taxon>
    </lineage>
</organism>
<name>F6B7T8_DESCC</name>
<evidence type="ECO:0000313" key="4">
    <source>
        <dbReference type="Proteomes" id="UP000009226"/>
    </source>
</evidence>
<dbReference type="SUPFAM" id="SSF53800">
    <property type="entry name" value="Chelatase"/>
    <property type="match status" value="1"/>
</dbReference>
<sequence length="279" mass="31073">MPIYNEEKAILLVTFGTNVSQAAASFKLLENKIRQAFPGVKLVWAYTAKTIRQKLAQQGQFFDSPITALAKLQDTGYTRVAVQSVHIIPGQEYYDLVHIVDNMSHFHGSSGTHFQTKIGKFGFHKLTLGTPLLYQLDDFMAVAQALRPYVPTDNHHALVLVGHGSGHHSFSAYGCLNDLLRQTYQNVFLGTVEGYPSLREVQRDLARAGVSRVTIMPFMNIAGDHAINDLAGDQPDSWRSQLARAYTVAANLTGLLDIEAIVDIYIKHLQKAYNKLDEE</sequence>
<feature type="binding site" evidence="2">
    <location>
        <position position="225"/>
    </location>
    <ligand>
        <name>Co(2+)</name>
        <dbReference type="ChEBI" id="CHEBI:48828"/>
    </ligand>
</feature>
<keyword evidence="4" id="KW-1185">Reference proteome</keyword>
<dbReference type="GO" id="GO:0016852">
    <property type="term" value="F:sirohydrochlorin cobaltochelatase activity"/>
    <property type="evidence" value="ECO:0007669"/>
    <property type="project" value="UniProtKB-EC"/>
</dbReference>
<dbReference type="GO" id="GO:0046872">
    <property type="term" value="F:metal ion binding"/>
    <property type="evidence" value="ECO:0007669"/>
    <property type="project" value="UniProtKB-KW"/>
</dbReference>
<dbReference type="CDD" id="cd03413">
    <property type="entry name" value="CbiK_C"/>
    <property type="match status" value="1"/>
</dbReference>
<keyword evidence="2" id="KW-0479">Metal-binding</keyword>
<evidence type="ECO:0000256" key="2">
    <source>
        <dbReference type="PIRSR" id="PIRSR033579-3"/>
    </source>
</evidence>
<protein>
    <submittedName>
        <fullName evidence="3">Sirohydrochlorin cobaltochelatase</fullName>
        <ecNumber evidence="3">4.99.1.3</ecNumber>
    </submittedName>
</protein>
<feature type="binding site" evidence="2">
    <location>
        <position position="163"/>
    </location>
    <ligand>
        <name>Co(2+)</name>
        <dbReference type="ChEBI" id="CHEBI:48828"/>
    </ligand>
</feature>
<dbReference type="PIRSF" id="PIRSF033579">
    <property type="entry name" value="Anaer_Co_chel"/>
    <property type="match status" value="1"/>
</dbReference>
<dbReference type="InterPro" id="IPR010388">
    <property type="entry name" value="Anaerobic_Co-chelatase"/>
</dbReference>
<accession>F6B7T8</accession>
<dbReference type="Proteomes" id="UP000009226">
    <property type="component" value="Chromosome"/>
</dbReference>